<accession>A0A7X4KM51</accession>
<proteinExistence type="predicted"/>
<dbReference type="AlphaFoldDB" id="A0A7X4KM51"/>
<evidence type="ECO:0000313" key="2">
    <source>
        <dbReference type="Proteomes" id="UP000450676"/>
    </source>
</evidence>
<dbReference type="RefSeq" id="WP_161072096.1">
    <property type="nucleotide sequence ID" value="NZ_CP086370.1"/>
</dbReference>
<protein>
    <submittedName>
        <fullName evidence="1">Uncharacterized protein</fullName>
    </submittedName>
</protein>
<evidence type="ECO:0000313" key="1">
    <source>
        <dbReference type="EMBL" id="MYN07753.1"/>
    </source>
</evidence>
<gene>
    <name evidence="1" type="ORF">GTP77_10420</name>
</gene>
<name>A0A7X4KM51_9BURK</name>
<dbReference type="Proteomes" id="UP000450676">
    <property type="component" value="Unassembled WGS sequence"/>
</dbReference>
<comment type="caution">
    <text evidence="1">The sequence shown here is derived from an EMBL/GenBank/DDBJ whole genome shotgun (WGS) entry which is preliminary data.</text>
</comment>
<reference evidence="1 2" key="1">
    <citation type="submission" date="2019-12" db="EMBL/GenBank/DDBJ databases">
        <title>Novel species isolated from a subtropical stream in China.</title>
        <authorList>
            <person name="Lu H."/>
        </authorList>
    </citation>
    <scope>NUCLEOTIDE SEQUENCE [LARGE SCALE GENOMIC DNA]</scope>
    <source>
        <strain evidence="1 2">FT127W</strain>
    </source>
</reference>
<dbReference type="EMBL" id="WWCU01000009">
    <property type="protein sequence ID" value="MYN07753.1"/>
    <property type="molecule type" value="Genomic_DNA"/>
</dbReference>
<keyword evidence="2" id="KW-1185">Reference proteome</keyword>
<organism evidence="1 2">
    <name type="scientific">Pseudoduganella aquatica</name>
    <dbReference type="NCBI Taxonomy" id="2660641"/>
    <lineage>
        <taxon>Bacteria</taxon>
        <taxon>Pseudomonadati</taxon>
        <taxon>Pseudomonadota</taxon>
        <taxon>Betaproteobacteria</taxon>
        <taxon>Burkholderiales</taxon>
        <taxon>Oxalobacteraceae</taxon>
        <taxon>Telluria group</taxon>
        <taxon>Pseudoduganella</taxon>
    </lineage>
</organism>
<sequence>MSLFALIIDDEYSHSPTPRLIVTGPTAASVQGAGQQFDPYAPYTKIIKTDFAITQQQAVTLTSTVNNQPVPAHVCKLTAL</sequence>